<dbReference type="EMBL" id="CAJNRD030001117">
    <property type="protein sequence ID" value="CAG5076797.1"/>
    <property type="molecule type" value="Genomic_DNA"/>
</dbReference>
<proteinExistence type="predicted"/>
<dbReference type="AlphaFoldDB" id="A0A8J2H3Y9"/>
<sequence>MSVRKESPNESTFPANKINIEHTQRFVTYRNFLRLVDMLSDDNIYKKVNKDPTSIYQKKINSFIDGLVEEKQVDEFIGKSLKANNTVPPKIYGLRKVHKQGCKLRPVVSCINSPCYNLARHLHKLLIPLIDTFEMNVKNSSSLVNKLSSVKLPTGYILVSLDVVSLFTMIPKDLVIEIISKPEEVTIRN</sequence>
<gene>
    <name evidence="1" type="ORF">HICCMSTLAB_LOCUS2281</name>
</gene>
<organism evidence="1 2">
    <name type="scientific">Cotesia congregata</name>
    <name type="common">Parasitoid wasp</name>
    <name type="synonym">Apanteles congregatus</name>
    <dbReference type="NCBI Taxonomy" id="51543"/>
    <lineage>
        <taxon>Eukaryota</taxon>
        <taxon>Metazoa</taxon>
        <taxon>Ecdysozoa</taxon>
        <taxon>Arthropoda</taxon>
        <taxon>Hexapoda</taxon>
        <taxon>Insecta</taxon>
        <taxon>Pterygota</taxon>
        <taxon>Neoptera</taxon>
        <taxon>Endopterygota</taxon>
        <taxon>Hymenoptera</taxon>
        <taxon>Apocrita</taxon>
        <taxon>Ichneumonoidea</taxon>
        <taxon>Braconidae</taxon>
        <taxon>Microgastrinae</taxon>
        <taxon>Cotesia</taxon>
    </lineage>
</organism>
<reference evidence="1" key="1">
    <citation type="submission" date="2021-04" db="EMBL/GenBank/DDBJ databases">
        <authorList>
            <person name="Chebbi M.A.C M."/>
        </authorList>
    </citation>
    <scope>NUCLEOTIDE SEQUENCE</scope>
</reference>
<name>A0A8J2H3Y9_COTCN</name>
<accession>A0A8J2H3Y9</accession>
<evidence type="ECO:0000313" key="2">
    <source>
        <dbReference type="Proteomes" id="UP000786811"/>
    </source>
</evidence>
<keyword evidence="2" id="KW-1185">Reference proteome</keyword>
<comment type="caution">
    <text evidence="1">The sequence shown here is derived from an EMBL/GenBank/DDBJ whole genome shotgun (WGS) entry which is preliminary data.</text>
</comment>
<dbReference type="OrthoDB" id="7551601at2759"/>
<dbReference type="Proteomes" id="UP000786811">
    <property type="component" value="Unassembled WGS sequence"/>
</dbReference>
<dbReference type="PANTHER" id="PTHR21301">
    <property type="entry name" value="REVERSE TRANSCRIPTASE"/>
    <property type="match status" value="1"/>
</dbReference>
<dbReference type="PANTHER" id="PTHR21301:SF10">
    <property type="entry name" value="REVERSE TRANSCRIPTASE DOMAIN-CONTAINING PROTEIN"/>
    <property type="match status" value="1"/>
</dbReference>
<evidence type="ECO:0000313" key="1">
    <source>
        <dbReference type="EMBL" id="CAG5076797.1"/>
    </source>
</evidence>
<protein>
    <submittedName>
        <fullName evidence="1">Uncharacterized protein</fullName>
    </submittedName>
</protein>